<feature type="active site" description="Proton donor" evidence="5">
    <location>
        <position position="132"/>
    </location>
</feature>
<protein>
    <recommendedName>
        <fullName evidence="4 7">dTDP-4-dehydrorhamnose 3,5-epimerase</fullName>
        <ecNumber evidence="3 7">5.1.3.13</ecNumber>
    </recommendedName>
    <alternativeName>
        <fullName evidence="7">Thymidine diphospho-4-keto-rhamnose 3,5-epimerase</fullName>
    </alternativeName>
</protein>
<proteinExistence type="inferred from homology"/>
<feature type="site" description="Participates in a stacking interaction with the thymidine ring of dTDP-4-oxo-6-deoxyglucose" evidence="6">
    <location>
        <position position="138"/>
    </location>
</feature>
<dbReference type="AlphaFoldDB" id="A0A9X3AZU3"/>
<dbReference type="SUPFAM" id="SSF51182">
    <property type="entry name" value="RmlC-like cupins"/>
    <property type="match status" value="1"/>
</dbReference>
<dbReference type="Pfam" id="PF00908">
    <property type="entry name" value="dTDP_sugar_isom"/>
    <property type="match status" value="1"/>
</dbReference>
<dbReference type="GO" id="GO:0000271">
    <property type="term" value="P:polysaccharide biosynthetic process"/>
    <property type="evidence" value="ECO:0007669"/>
    <property type="project" value="TreeGrafter"/>
</dbReference>
<comment type="function">
    <text evidence="2 7">Catalyzes the epimerization of the C3' and C5'positions of dTDP-6-deoxy-D-xylo-4-hexulose, forming dTDP-6-deoxy-L-lyxo-4-hexulose.</text>
</comment>
<dbReference type="EMBL" id="JAODNV010000008">
    <property type="protein sequence ID" value="MCT8990289.1"/>
    <property type="molecule type" value="Genomic_DNA"/>
</dbReference>
<gene>
    <name evidence="8" type="primary">rfbC</name>
    <name evidence="8" type="ORF">NYR54_08270</name>
</gene>
<dbReference type="PANTHER" id="PTHR21047:SF2">
    <property type="entry name" value="THYMIDINE DIPHOSPHO-4-KETO-RHAMNOSE 3,5-EPIMERASE"/>
    <property type="match status" value="1"/>
</dbReference>
<keyword evidence="7 8" id="KW-0413">Isomerase</keyword>
<name>A0A9X3AZU3_9HYPH</name>
<dbReference type="Gene3D" id="2.60.120.10">
    <property type="entry name" value="Jelly Rolls"/>
    <property type="match status" value="1"/>
</dbReference>
<feature type="active site" description="Proton acceptor" evidence="5">
    <location>
        <position position="62"/>
    </location>
</feature>
<comment type="catalytic activity">
    <reaction evidence="1 7">
        <text>dTDP-4-dehydro-6-deoxy-alpha-D-glucose = dTDP-4-dehydro-beta-L-rhamnose</text>
        <dbReference type="Rhea" id="RHEA:16969"/>
        <dbReference type="ChEBI" id="CHEBI:57649"/>
        <dbReference type="ChEBI" id="CHEBI:62830"/>
        <dbReference type="EC" id="5.1.3.13"/>
    </reaction>
</comment>
<dbReference type="PANTHER" id="PTHR21047">
    <property type="entry name" value="DTDP-6-DEOXY-D-GLUCOSE-3,5 EPIMERASE"/>
    <property type="match status" value="1"/>
</dbReference>
<reference evidence="8" key="1">
    <citation type="submission" date="2022-08" db="EMBL/GenBank/DDBJ databases">
        <title>Chelativorans sichuanense sp. nov., a paraffin oil-degrading bacterium isolated from a mixture of oil-based drill cuttings and paddy soil.</title>
        <authorList>
            <person name="Yu J."/>
            <person name="Liu H."/>
            <person name="Chen Q."/>
        </authorList>
    </citation>
    <scope>NUCLEOTIDE SEQUENCE</scope>
    <source>
        <strain evidence="8">SCAU 2101</strain>
    </source>
</reference>
<dbReference type="GO" id="GO:0019305">
    <property type="term" value="P:dTDP-rhamnose biosynthetic process"/>
    <property type="evidence" value="ECO:0007669"/>
    <property type="project" value="UniProtKB-UniRule"/>
</dbReference>
<comment type="pathway">
    <text evidence="7">Carbohydrate biosynthesis; dTDP-L-rhamnose biosynthesis.</text>
</comment>
<dbReference type="EC" id="5.1.3.13" evidence="3 7"/>
<accession>A0A9X3AZU3</accession>
<dbReference type="InterPro" id="IPR014710">
    <property type="entry name" value="RmlC-like_jellyroll"/>
</dbReference>
<evidence type="ECO:0000256" key="2">
    <source>
        <dbReference type="ARBA" id="ARBA00001997"/>
    </source>
</evidence>
<organism evidence="8 9">
    <name type="scientific">Chelativorans petroleitrophicus</name>
    <dbReference type="NCBI Taxonomy" id="2975484"/>
    <lineage>
        <taxon>Bacteria</taxon>
        <taxon>Pseudomonadati</taxon>
        <taxon>Pseudomonadota</taxon>
        <taxon>Alphaproteobacteria</taxon>
        <taxon>Hyphomicrobiales</taxon>
        <taxon>Phyllobacteriaceae</taxon>
        <taxon>Chelativorans</taxon>
    </lineage>
</organism>
<dbReference type="GO" id="GO:0005829">
    <property type="term" value="C:cytosol"/>
    <property type="evidence" value="ECO:0007669"/>
    <property type="project" value="TreeGrafter"/>
</dbReference>
<dbReference type="RefSeq" id="WP_261515145.1">
    <property type="nucleotide sequence ID" value="NZ_JAODNV010000008.1"/>
</dbReference>
<comment type="caution">
    <text evidence="8">The sequence shown here is derived from an EMBL/GenBank/DDBJ whole genome shotgun (WGS) entry which is preliminary data.</text>
</comment>
<dbReference type="InterPro" id="IPR000888">
    <property type="entry name" value="RmlC-like"/>
</dbReference>
<evidence type="ECO:0000256" key="4">
    <source>
        <dbReference type="ARBA" id="ARBA00019595"/>
    </source>
</evidence>
<evidence type="ECO:0000256" key="6">
    <source>
        <dbReference type="PIRSR" id="PIRSR600888-3"/>
    </source>
</evidence>
<comment type="similarity">
    <text evidence="7">Belongs to the dTDP-4-dehydrorhamnose 3,5-epimerase family.</text>
</comment>
<dbReference type="NCBIfam" id="TIGR01221">
    <property type="entry name" value="rmlC"/>
    <property type="match status" value="1"/>
</dbReference>
<dbReference type="Proteomes" id="UP001149009">
    <property type="component" value="Unassembled WGS sequence"/>
</dbReference>
<dbReference type="InterPro" id="IPR011051">
    <property type="entry name" value="RmlC_Cupin_sf"/>
</dbReference>
<evidence type="ECO:0000256" key="1">
    <source>
        <dbReference type="ARBA" id="ARBA00001298"/>
    </source>
</evidence>
<evidence type="ECO:0000256" key="7">
    <source>
        <dbReference type="RuleBase" id="RU364069"/>
    </source>
</evidence>
<dbReference type="CDD" id="cd00438">
    <property type="entry name" value="cupin_RmlC"/>
    <property type="match status" value="1"/>
</dbReference>
<keyword evidence="9" id="KW-1185">Reference proteome</keyword>
<evidence type="ECO:0000313" key="8">
    <source>
        <dbReference type="EMBL" id="MCT8990289.1"/>
    </source>
</evidence>
<evidence type="ECO:0000256" key="3">
    <source>
        <dbReference type="ARBA" id="ARBA00012098"/>
    </source>
</evidence>
<evidence type="ECO:0000313" key="9">
    <source>
        <dbReference type="Proteomes" id="UP001149009"/>
    </source>
</evidence>
<evidence type="ECO:0000256" key="5">
    <source>
        <dbReference type="PIRSR" id="PIRSR600888-1"/>
    </source>
</evidence>
<sequence length="180" mass="20611">MRFEQMQLKGAWIVDPVPAEDERGWFARTFCVREFADLGLETRFVQHSTSLSRRARTLRGLHFQEEPHGEVKIVSCGQGAIFDVIVDMRPGSPTRMRWTAVELSARNGRRLYIPKGFAHGFITLSDNVIVNYLISEFYEPSAARGLRYDDPVLAIEWPCQPAVISERDLAWPYLEPEGLI</sequence>
<comment type="subunit">
    <text evidence="7">Homodimer.</text>
</comment>
<dbReference type="GO" id="GO:0008830">
    <property type="term" value="F:dTDP-4-dehydrorhamnose 3,5-epimerase activity"/>
    <property type="evidence" value="ECO:0007669"/>
    <property type="project" value="UniProtKB-UniRule"/>
</dbReference>